<keyword evidence="3" id="KW-1185">Reference proteome</keyword>
<name>A0A0M0LCA2_9BACL</name>
<dbReference type="STRING" id="263475.AMD00_09730"/>
<dbReference type="OrthoDB" id="9793216at2"/>
<evidence type="ECO:0000313" key="3">
    <source>
        <dbReference type="Proteomes" id="UP000036867"/>
    </source>
</evidence>
<dbReference type="GO" id="GO:0016787">
    <property type="term" value="F:hydrolase activity"/>
    <property type="evidence" value="ECO:0007669"/>
    <property type="project" value="UniProtKB-KW"/>
</dbReference>
<dbReference type="InterPro" id="IPR024775">
    <property type="entry name" value="DinB-like"/>
</dbReference>
<sequence length="148" mass="17874">MKNVIDGINYWIYYVPKEIKSMSEIDVTKRPSPTKWSKKEILGHLCDSAIMNIERFIKIQYEKQPYVLPTYNQDEWVAKQNYQDTPIEEILTLFYVLNKQIIAIINNIPDEKRSYLCDIGNKELRTLDWLIQDYYDHMEHHLKKQIFK</sequence>
<keyword evidence="2" id="KW-0378">Hydrolase</keyword>
<organism evidence="2 3">
    <name type="scientific">Viridibacillus arvi</name>
    <dbReference type="NCBI Taxonomy" id="263475"/>
    <lineage>
        <taxon>Bacteria</taxon>
        <taxon>Bacillati</taxon>
        <taxon>Bacillota</taxon>
        <taxon>Bacilli</taxon>
        <taxon>Bacillales</taxon>
        <taxon>Caryophanaceae</taxon>
        <taxon>Viridibacillus</taxon>
    </lineage>
</organism>
<evidence type="ECO:0000259" key="1">
    <source>
        <dbReference type="Pfam" id="PF12867"/>
    </source>
</evidence>
<dbReference type="RefSeq" id="WP_053416892.1">
    <property type="nucleotide sequence ID" value="NZ_LILB01000005.1"/>
</dbReference>
<dbReference type="AlphaFoldDB" id="A0A0M0LCA2"/>
<gene>
    <name evidence="2" type="ORF">AMD00_09730</name>
</gene>
<dbReference type="PATRIC" id="fig|263475.3.peg.3156"/>
<reference evidence="3" key="1">
    <citation type="submission" date="2015-08" db="EMBL/GenBank/DDBJ databases">
        <title>Fjat-10028 dsm 16317.</title>
        <authorList>
            <person name="Liu B."/>
            <person name="Wang J."/>
            <person name="Zhu Y."/>
            <person name="Liu G."/>
            <person name="Chen Q."/>
            <person name="Chen Z."/>
            <person name="Lan J."/>
            <person name="Che J."/>
            <person name="Ge C."/>
            <person name="Shi H."/>
            <person name="Pan Z."/>
            <person name="Liu X."/>
        </authorList>
    </citation>
    <scope>NUCLEOTIDE SEQUENCE [LARGE SCALE GENOMIC DNA]</scope>
    <source>
        <strain evidence="3">DSM 16317</strain>
    </source>
</reference>
<dbReference type="GeneID" id="301136382"/>
<evidence type="ECO:0000313" key="2">
    <source>
        <dbReference type="EMBL" id="KOO48709.1"/>
    </source>
</evidence>
<comment type="caution">
    <text evidence="2">The sequence shown here is derived from an EMBL/GenBank/DDBJ whole genome shotgun (WGS) entry which is preliminary data.</text>
</comment>
<dbReference type="Proteomes" id="UP000036867">
    <property type="component" value="Unassembled WGS sequence"/>
</dbReference>
<dbReference type="EMBL" id="LILB01000005">
    <property type="protein sequence ID" value="KOO48709.1"/>
    <property type="molecule type" value="Genomic_DNA"/>
</dbReference>
<protein>
    <submittedName>
        <fullName evidence="2">Metal-dependent hydrolase</fullName>
    </submittedName>
</protein>
<proteinExistence type="predicted"/>
<dbReference type="SUPFAM" id="SSF109854">
    <property type="entry name" value="DinB/YfiT-like putative metalloenzymes"/>
    <property type="match status" value="1"/>
</dbReference>
<accession>A0A0M0LCA2</accession>
<dbReference type="Pfam" id="PF12867">
    <property type="entry name" value="DinB_2"/>
    <property type="match status" value="1"/>
</dbReference>
<dbReference type="InterPro" id="IPR034660">
    <property type="entry name" value="DinB/YfiT-like"/>
</dbReference>
<dbReference type="Gene3D" id="1.20.120.450">
    <property type="entry name" value="dinb family like domain"/>
    <property type="match status" value="1"/>
</dbReference>
<feature type="domain" description="DinB-like" evidence="1">
    <location>
        <begin position="19"/>
        <end position="142"/>
    </location>
</feature>